<dbReference type="Proteomes" id="UP001596037">
    <property type="component" value="Unassembled WGS sequence"/>
</dbReference>
<dbReference type="RefSeq" id="WP_376850678.1">
    <property type="nucleotide sequence ID" value="NZ_JBHSMF010000009.1"/>
</dbReference>
<sequence>MPIRIADHDAMPTLKKSPPELIERFSAALPAHPGLVRKPMFGYPAAFVQGNMVCSLFRDSVVVRLGKNGAAEAVAAGKAAQFAPTPGRAMTGYVVIPDADVQGPEALSAWLQRALDFTLTLPAKVASNAGRHG</sequence>
<evidence type="ECO:0000313" key="3">
    <source>
        <dbReference type="Proteomes" id="UP001596037"/>
    </source>
</evidence>
<organism evidence="2 3">
    <name type="scientific">Caenimonas terrae</name>
    <dbReference type="NCBI Taxonomy" id="696074"/>
    <lineage>
        <taxon>Bacteria</taxon>
        <taxon>Pseudomonadati</taxon>
        <taxon>Pseudomonadota</taxon>
        <taxon>Betaproteobacteria</taxon>
        <taxon>Burkholderiales</taxon>
        <taxon>Comamonadaceae</taxon>
        <taxon>Caenimonas</taxon>
    </lineage>
</organism>
<evidence type="ECO:0000313" key="2">
    <source>
        <dbReference type="EMBL" id="MFC5498588.1"/>
    </source>
</evidence>
<reference evidence="3" key="1">
    <citation type="journal article" date="2019" name="Int. J. Syst. Evol. Microbiol.">
        <title>The Global Catalogue of Microorganisms (GCM) 10K type strain sequencing project: providing services to taxonomists for standard genome sequencing and annotation.</title>
        <authorList>
            <consortium name="The Broad Institute Genomics Platform"/>
            <consortium name="The Broad Institute Genome Sequencing Center for Infectious Disease"/>
            <person name="Wu L."/>
            <person name="Ma J."/>
        </authorList>
    </citation>
    <scope>NUCLEOTIDE SEQUENCE [LARGE SCALE GENOMIC DNA]</scope>
    <source>
        <strain evidence="3">CCUG 57401</strain>
    </source>
</reference>
<feature type="domain" description="TfoX N-terminal" evidence="1">
    <location>
        <begin position="35"/>
        <end position="117"/>
    </location>
</feature>
<protein>
    <submittedName>
        <fullName evidence="2">TfoX/Sxy family protein</fullName>
    </submittedName>
</protein>
<comment type="caution">
    <text evidence="2">The sequence shown here is derived from an EMBL/GenBank/DDBJ whole genome shotgun (WGS) entry which is preliminary data.</text>
</comment>
<accession>A0ABW0NFA1</accession>
<dbReference type="SUPFAM" id="SSF159894">
    <property type="entry name" value="YgaC/TfoX-N like"/>
    <property type="match status" value="1"/>
</dbReference>
<name>A0ABW0NFA1_9BURK</name>
<evidence type="ECO:0000259" key="1">
    <source>
        <dbReference type="Pfam" id="PF04993"/>
    </source>
</evidence>
<dbReference type="Gene3D" id="3.30.1460.30">
    <property type="entry name" value="YgaC/TfoX-N like chaperone"/>
    <property type="match status" value="1"/>
</dbReference>
<dbReference type="InterPro" id="IPR007076">
    <property type="entry name" value="TfoX_N"/>
</dbReference>
<dbReference type="EMBL" id="JBHSMF010000009">
    <property type="protein sequence ID" value="MFC5498588.1"/>
    <property type="molecule type" value="Genomic_DNA"/>
</dbReference>
<keyword evidence="3" id="KW-1185">Reference proteome</keyword>
<gene>
    <name evidence="2" type="ORF">ACFPOE_13660</name>
</gene>
<proteinExistence type="predicted"/>
<dbReference type="Pfam" id="PF04993">
    <property type="entry name" value="TfoX_N"/>
    <property type="match status" value="1"/>
</dbReference>